<accession>A0ABW2RME0</accession>
<comment type="pathway">
    <text evidence="7">Metabolic intermediate biosynthesis; chorismate biosynthesis; chorismate from D-erythrose 4-phosphate and phosphoenolpyruvate: step 5/7.</text>
</comment>
<gene>
    <name evidence="7" type="primary">aroK</name>
    <name evidence="9" type="ORF">ACFQNG_14290</name>
</gene>
<evidence type="ECO:0000256" key="3">
    <source>
        <dbReference type="ARBA" id="ARBA00022741"/>
    </source>
</evidence>
<dbReference type="Proteomes" id="UP001596500">
    <property type="component" value="Unassembled WGS sequence"/>
</dbReference>
<evidence type="ECO:0000256" key="6">
    <source>
        <dbReference type="ARBA" id="ARBA00023141"/>
    </source>
</evidence>
<keyword evidence="8" id="KW-0472">Membrane</keyword>
<feature type="binding site" evidence="7">
    <location>
        <position position="172"/>
    </location>
    <ligand>
        <name>substrate</name>
    </ligand>
</feature>
<organism evidence="9 10">
    <name type="scientific">Laceyella putida</name>
    <dbReference type="NCBI Taxonomy" id="110101"/>
    <lineage>
        <taxon>Bacteria</taxon>
        <taxon>Bacillati</taxon>
        <taxon>Bacillota</taxon>
        <taxon>Bacilli</taxon>
        <taxon>Bacillales</taxon>
        <taxon>Thermoactinomycetaceae</taxon>
        <taxon>Laceyella</taxon>
    </lineage>
</organism>
<dbReference type="PANTHER" id="PTHR21087:SF16">
    <property type="entry name" value="SHIKIMATE KINASE 1, CHLOROPLASTIC"/>
    <property type="match status" value="1"/>
</dbReference>
<keyword evidence="4 7" id="KW-0418">Kinase</keyword>
<feature type="binding site" evidence="7">
    <location>
        <position position="257"/>
    </location>
    <ligand>
        <name>ATP</name>
        <dbReference type="ChEBI" id="CHEBI:30616"/>
    </ligand>
</feature>
<evidence type="ECO:0000313" key="10">
    <source>
        <dbReference type="Proteomes" id="UP001596500"/>
    </source>
</evidence>
<keyword evidence="3 7" id="KW-0547">Nucleotide-binding</keyword>
<dbReference type="InterPro" id="IPR000623">
    <property type="entry name" value="Shikimate_kinase/TSH1"/>
</dbReference>
<evidence type="ECO:0000256" key="7">
    <source>
        <dbReference type="HAMAP-Rule" id="MF_00109"/>
    </source>
</evidence>
<comment type="caution">
    <text evidence="7">Lacks conserved residue(s) required for the propagation of feature annotation.</text>
</comment>
<protein>
    <recommendedName>
        <fullName evidence="7">Shikimate kinase</fullName>
        <shortName evidence="7">SK</shortName>
        <ecNumber evidence="7">2.7.1.71</ecNumber>
    </recommendedName>
</protein>
<evidence type="ECO:0000313" key="9">
    <source>
        <dbReference type="EMBL" id="MFC7442257.1"/>
    </source>
</evidence>
<dbReference type="SUPFAM" id="SSF52540">
    <property type="entry name" value="P-loop containing nucleoside triphosphate hydrolases"/>
    <property type="match status" value="1"/>
</dbReference>
<keyword evidence="7" id="KW-0460">Magnesium</keyword>
<proteinExistence type="inferred from homology"/>
<dbReference type="GO" id="GO:0016301">
    <property type="term" value="F:kinase activity"/>
    <property type="evidence" value="ECO:0007669"/>
    <property type="project" value="UniProtKB-KW"/>
</dbReference>
<evidence type="ECO:0000256" key="4">
    <source>
        <dbReference type="ARBA" id="ARBA00022777"/>
    </source>
</evidence>
<feature type="binding site" evidence="7">
    <location>
        <position position="154"/>
    </location>
    <ligand>
        <name>Mg(2+)</name>
        <dbReference type="ChEBI" id="CHEBI:18420"/>
    </ligand>
</feature>
<dbReference type="Gene3D" id="3.40.50.300">
    <property type="entry name" value="P-loop containing nucleotide triphosphate hydrolases"/>
    <property type="match status" value="1"/>
</dbReference>
<keyword evidence="7" id="KW-0963">Cytoplasm</keyword>
<keyword evidence="6 7" id="KW-0057">Aromatic amino acid biosynthesis</keyword>
<keyword evidence="8" id="KW-0812">Transmembrane</keyword>
<dbReference type="HAMAP" id="MF_00109">
    <property type="entry name" value="Shikimate_kinase"/>
    <property type="match status" value="1"/>
</dbReference>
<dbReference type="InterPro" id="IPR027417">
    <property type="entry name" value="P-loop_NTPase"/>
</dbReference>
<keyword evidence="8" id="KW-1133">Transmembrane helix</keyword>
<comment type="caution">
    <text evidence="9">The sequence shown here is derived from an EMBL/GenBank/DDBJ whole genome shotgun (WGS) entry which is preliminary data.</text>
</comment>
<dbReference type="CDD" id="cd00464">
    <property type="entry name" value="SK"/>
    <property type="match status" value="1"/>
</dbReference>
<dbReference type="RefSeq" id="WP_379866022.1">
    <property type="nucleotide sequence ID" value="NZ_JBHTBW010000047.1"/>
</dbReference>
<comment type="subunit">
    <text evidence="7">Monomer.</text>
</comment>
<keyword evidence="2 7" id="KW-0808">Transferase</keyword>
<sequence length="308" mass="34653">MRQTDERGFALPAVIAVTTLLFTLVTFVAALAVRSHEAGRLYEERMRVKYAAETGIAKMQQEWALGQRKQDTLLDVGGVTVYVQVEEKPDNALHVVATGYGEKGVQQTISALIDQKTLAIINWIGYHGNKKTEAPMEHSKRHLVLIGMMGTGKTTIGQAIAAQVPLPWKDTDQALVAKWGCSIADFFALYGEERFREEETQMLEACLAEPSLLLTTGGGIVLREQNRQLLAERAFVVHLDAEPEEIIRRLTQTNEERPLLKGDLRQRVYDIYEARRELYRFADVRVDTTGKSIDEMATAIVRAWQDHV</sequence>
<keyword evidence="10" id="KW-1185">Reference proteome</keyword>
<keyword evidence="1 7" id="KW-0028">Amino-acid biosynthesis</keyword>
<comment type="catalytic activity">
    <reaction evidence="7">
        <text>shikimate + ATP = 3-phosphoshikimate + ADP + H(+)</text>
        <dbReference type="Rhea" id="RHEA:13121"/>
        <dbReference type="ChEBI" id="CHEBI:15378"/>
        <dbReference type="ChEBI" id="CHEBI:30616"/>
        <dbReference type="ChEBI" id="CHEBI:36208"/>
        <dbReference type="ChEBI" id="CHEBI:145989"/>
        <dbReference type="ChEBI" id="CHEBI:456216"/>
        <dbReference type="EC" id="2.7.1.71"/>
    </reaction>
</comment>
<dbReference type="Pfam" id="PF01202">
    <property type="entry name" value="SKI"/>
    <property type="match status" value="1"/>
</dbReference>
<feature type="binding site" evidence="7">
    <location>
        <position position="218"/>
    </location>
    <ligand>
        <name>substrate</name>
    </ligand>
</feature>
<dbReference type="EC" id="2.7.1.71" evidence="7"/>
<feature type="binding site" evidence="7">
    <location>
        <position position="196"/>
    </location>
    <ligand>
        <name>substrate</name>
    </ligand>
</feature>
<evidence type="ECO:0000256" key="2">
    <source>
        <dbReference type="ARBA" id="ARBA00022679"/>
    </source>
</evidence>
<name>A0ABW2RME0_9BACL</name>
<comment type="function">
    <text evidence="7">Catalyzes the specific phosphorylation of the 3-hydroxyl group of shikimic acid using ATP as a cosubstrate.</text>
</comment>
<reference evidence="10" key="1">
    <citation type="journal article" date="2019" name="Int. J. Syst. Evol. Microbiol.">
        <title>The Global Catalogue of Microorganisms (GCM) 10K type strain sequencing project: providing services to taxonomists for standard genome sequencing and annotation.</title>
        <authorList>
            <consortium name="The Broad Institute Genomics Platform"/>
            <consortium name="The Broad Institute Genome Sequencing Center for Infectious Disease"/>
            <person name="Wu L."/>
            <person name="Ma J."/>
        </authorList>
    </citation>
    <scope>NUCLEOTIDE SEQUENCE [LARGE SCALE GENOMIC DNA]</scope>
    <source>
        <strain evidence="10">CGMCC 1.12942</strain>
    </source>
</reference>
<dbReference type="PANTHER" id="PTHR21087">
    <property type="entry name" value="SHIKIMATE KINASE"/>
    <property type="match status" value="1"/>
</dbReference>
<keyword evidence="7" id="KW-0479">Metal-binding</keyword>
<dbReference type="InterPro" id="IPR031322">
    <property type="entry name" value="Shikimate/glucono_kinase"/>
</dbReference>
<feature type="binding site" evidence="7">
    <location>
        <begin position="150"/>
        <end position="155"/>
    </location>
    <ligand>
        <name>ATP</name>
        <dbReference type="ChEBI" id="CHEBI:30616"/>
    </ligand>
</feature>
<evidence type="ECO:0000256" key="8">
    <source>
        <dbReference type="SAM" id="Phobius"/>
    </source>
</evidence>
<dbReference type="PRINTS" id="PR01100">
    <property type="entry name" value="SHIKIMTKNASE"/>
</dbReference>
<evidence type="ECO:0000256" key="5">
    <source>
        <dbReference type="ARBA" id="ARBA00022840"/>
    </source>
</evidence>
<evidence type="ECO:0000256" key="1">
    <source>
        <dbReference type="ARBA" id="ARBA00022605"/>
    </source>
</evidence>
<comment type="cofactor">
    <cofactor evidence="7">
        <name>Mg(2+)</name>
        <dbReference type="ChEBI" id="CHEBI:18420"/>
    </cofactor>
    <text evidence="7">Binds 1 Mg(2+) ion per subunit.</text>
</comment>
<dbReference type="EMBL" id="JBHTBW010000047">
    <property type="protein sequence ID" value="MFC7442257.1"/>
    <property type="molecule type" value="Genomic_DNA"/>
</dbReference>
<feature type="transmembrane region" description="Helical" evidence="8">
    <location>
        <begin position="12"/>
        <end position="33"/>
    </location>
</feature>
<comment type="subcellular location">
    <subcellularLocation>
        <location evidence="7">Cytoplasm</location>
    </subcellularLocation>
</comment>
<keyword evidence="5 7" id="KW-0067">ATP-binding</keyword>
<feature type="binding site" evidence="7">
    <location>
        <position position="275"/>
    </location>
    <ligand>
        <name>substrate</name>
    </ligand>
</feature>
<comment type="similarity">
    <text evidence="7">Belongs to the shikimate kinase family.</text>
</comment>